<feature type="transmembrane region" description="Helical" evidence="1">
    <location>
        <begin position="301"/>
        <end position="325"/>
    </location>
</feature>
<dbReference type="PANTHER" id="PTHR13146:SF1">
    <property type="entry name" value="SUGAR PHOSPHATE TRANSPORTER DOMAIN-CONTAINING PROTEIN"/>
    <property type="match status" value="1"/>
</dbReference>
<dbReference type="Proteomes" id="UP000615446">
    <property type="component" value="Unassembled WGS sequence"/>
</dbReference>
<keyword evidence="1" id="KW-0472">Membrane</keyword>
<feature type="transmembrane region" description="Helical" evidence="1">
    <location>
        <begin position="119"/>
        <end position="141"/>
    </location>
</feature>
<sequence>MSKQTKATLISIIFHEALFLLSGFFTTLGQQFLYYQGAATGLSLLTNTATYIGMASVGLLLLPEWLRSRKNDDDINMVDVSHASTTKDYQLLPGTEEEINDPQNNINLKPPKEVVDHKVIFAAACLDVIANFALTIGFFYVGSGMYQVIYSSVVIWCAVLSFFFLGRKVSVVQSISIVGVSIGLALSALGISENSKLNTPPPPSSSTGTAMPHSYHMSSTMFGMIITSFATFGYACVYVVSDQILTSRAPDTLPPSPKKVCFLVGTYGTILSLIYIIFYTIPNWNILITQEMEKKIPHSSYFVIILMYILLCLSSFIHNFAYYWLMKEIGNVSTGILNSLRAIIVFGLSHMMFCRIDHGQCFNFWKGWSAVVVVGFVTVFSVSKARESK</sequence>
<evidence type="ECO:0000313" key="3">
    <source>
        <dbReference type="Proteomes" id="UP000615446"/>
    </source>
</evidence>
<feature type="transmembrane region" description="Helical" evidence="1">
    <location>
        <begin position="147"/>
        <end position="165"/>
    </location>
</feature>
<dbReference type="OrthoDB" id="29773at2759"/>
<dbReference type="InterPro" id="IPR037185">
    <property type="entry name" value="EmrE-like"/>
</dbReference>
<organism evidence="2 3">
    <name type="scientific">Rhizophagus clarus</name>
    <dbReference type="NCBI Taxonomy" id="94130"/>
    <lineage>
        <taxon>Eukaryota</taxon>
        <taxon>Fungi</taxon>
        <taxon>Fungi incertae sedis</taxon>
        <taxon>Mucoromycota</taxon>
        <taxon>Glomeromycotina</taxon>
        <taxon>Glomeromycetes</taxon>
        <taxon>Glomerales</taxon>
        <taxon>Glomeraceae</taxon>
        <taxon>Rhizophagus</taxon>
    </lineage>
</organism>
<feature type="transmembrane region" description="Helical" evidence="1">
    <location>
        <begin position="7"/>
        <end position="28"/>
    </location>
</feature>
<feature type="transmembrane region" description="Helical" evidence="1">
    <location>
        <begin position="172"/>
        <end position="191"/>
    </location>
</feature>
<dbReference type="SUPFAM" id="SSF103481">
    <property type="entry name" value="Multidrug resistance efflux transporter EmrE"/>
    <property type="match status" value="1"/>
</dbReference>
<protein>
    <submittedName>
        <fullName evidence="2">Putative transporter/permease protein</fullName>
    </submittedName>
</protein>
<name>A0A8H3LH48_9GLOM</name>
<feature type="transmembrane region" description="Helical" evidence="1">
    <location>
        <begin position="34"/>
        <end position="62"/>
    </location>
</feature>
<feature type="transmembrane region" description="Helical" evidence="1">
    <location>
        <begin position="332"/>
        <end position="353"/>
    </location>
</feature>
<dbReference type="EMBL" id="BLAL01000158">
    <property type="protein sequence ID" value="GES85892.1"/>
    <property type="molecule type" value="Genomic_DNA"/>
</dbReference>
<gene>
    <name evidence="2" type="ORF">RCL2_001298700</name>
</gene>
<dbReference type="AlphaFoldDB" id="A0A8H3LH48"/>
<accession>A0A8H3LH48</accession>
<keyword evidence="1" id="KW-1133">Transmembrane helix</keyword>
<dbReference type="GO" id="GO:0016020">
    <property type="term" value="C:membrane"/>
    <property type="evidence" value="ECO:0007669"/>
    <property type="project" value="TreeGrafter"/>
</dbReference>
<proteinExistence type="predicted"/>
<evidence type="ECO:0000256" key="1">
    <source>
        <dbReference type="SAM" id="Phobius"/>
    </source>
</evidence>
<feature type="transmembrane region" description="Helical" evidence="1">
    <location>
        <begin position="260"/>
        <end position="281"/>
    </location>
</feature>
<feature type="transmembrane region" description="Helical" evidence="1">
    <location>
        <begin position="221"/>
        <end position="240"/>
    </location>
</feature>
<feature type="transmembrane region" description="Helical" evidence="1">
    <location>
        <begin position="365"/>
        <end position="383"/>
    </location>
</feature>
<reference evidence="2" key="1">
    <citation type="submission" date="2019-10" db="EMBL/GenBank/DDBJ databases">
        <title>Conservation and host-specific expression of non-tandemly repeated heterogenous ribosome RNA gene in arbuscular mycorrhizal fungi.</title>
        <authorList>
            <person name="Maeda T."/>
            <person name="Kobayashi Y."/>
            <person name="Nakagawa T."/>
            <person name="Ezawa T."/>
            <person name="Yamaguchi K."/>
            <person name="Bino T."/>
            <person name="Nishimoto Y."/>
            <person name="Shigenobu S."/>
            <person name="Kawaguchi M."/>
        </authorList>
    </citation>
    <scope>NUCLEOTIDE SEQUENCE</scope>
    <source>
        <strain evidence="2">HR1</strain>
    </source>
</reference>
<dbReference type="PANTHER" id="PTHR13146">
    <property type="match status" value="1"/>
</dbReference>
<evidence type="ECO:0000313" key="2">
    <source>
        <dbReference type="EMBL" id="GES85892.1"/>
    </source>
</evidence>
<keyword evidence="1" id="KW-0812">Transmembrane</keyword>
<comment type="caution">
    <text evidence="2">The sequence shown here is derived from an EMBL/GenBank/DDBJ whole genome shotgun (WGS) entry which is preliminary data.</text>
</comment>